<feature type="transmembrane region" description="Helical" evidence="8">
    <location>
        <begin position="75"/>
        <end position="94"/>
    </location>
</feature>
<evidence type="ECO:0000256" key="5">
    <source>
        <dbReference type="ARBA" id="ARBA00022723"/>
    </source>
</evidence>
<dbReference type="OrthoDB" id="5599753at2759"/>
<evidence type="ECO:0000259" key="9">
    <source>
        <dbReference type="PROSITE" id="PS51837"/>
    </source>
</evidence>
<dbReference type="PROSITE" id="PS51837">
    <property type="entry name" value="LITAF"/>
    <property type="match status" value="1"/>
</dbReference>
<feature type="domain" description="LITAF" evidence="9">
    <location>
        <begin position="34"/>
        <end position="117"/>
    </location>
</feature>
<dbReference type="GO" id="GO:0031902">
    <property type="term" value="C:late endosome membrane"/>
    <property type="evidence" value="ECO:0007669"/>
    <property type="project" value="UniProtKB-SubCell"/>
</dbReference>
<dbReference type="Proteomes" id="UP000648187">
    <property type="component" value="Unassembled WGS sequence"/>
</dbReference>
<dbReference type="InterPro" id="IPR037519">
    <property type="entry name" value="LITAF_fam"/>
</dbReference>
<evidence type="ECO:0000256" key="7">
    <source>
        <dbReference type="ARBA" id="ARBA00023136"/>
    </source>
</evidence>
<dbReference type="AlphaFoldDB" id="A0A835L3V2"/>
<evidence type="ECO:0000256" key="1">
    <source>
        <dbReference type="ARBA" id="ARBA00004414"/>
    </source>
</evidence>
<evidence type="ECO:0000313" key="11">
    <source>
        <dbReference type="EMBL" id="KAH9641583.1"/>
    </source>
</evidence>
<dbReference type="EMBL" id="JACEFF010000221">
    <property type="protein sequence ID" value="KAH9641583.1"/>
    <property type="molecule type" value="Genomic_DNA"/>
</dbReference>
<keyword evidence="5" id="KW-0479">Metal-binding</keyword>
<dbReference type="InterPro" id="IPR006629">
    <property type="entry name" value="LITAF"/>
</dbReference>
<comment type="similarity">
    <text evidence="4">Belongs to the CDIP1/LITAF family.</text>
</comment>
<dbReference type="GO" id="GO:0005765">
    <property type="term" value="C:lysosomal membrane"/>
    <property type="evidence" value="ECO:0007669"/>
    <property type="project" value="UniProtKB-SubCell"/>
</dbReference>
<evidence type="ECO:0000313" key="10">
    <source>
        <dbReference type="EMBL" id="KAF9407971.1"/>
    </source>
</evidence>
<evidence type="ECO:0000256" key="4">
    <source>
        <dbReference type="ARBA" id="ARBA00005975"/>
    </source>
</evidence>
<evidence type="ECO:0000256" key="6">
    <source>
        <dbReference type="ARBA" id="ARBA00022833"/>
    </source>
</evidence>
<evidence type="ECO:0000256" key="3">
    <source>
        <dbReference type="ARBA" id="ARBA00004630"/>
    </source>
</evidence>
<proteinExistence type="inferred from homology"/>
<dbReference type="Proteomes" id="UP000814243">
    <property type="component" value="Unassembled WGS sequence"/>
</dbReference>
<organism evidence="10 12">
    <name type="scientific">Spodoptera exigua</name>
    <name type="common">Beet armyworm</name>
    <name type="synonym">Noctua fulgens</name>
    <dbReference type="NCBI Taxonomy" id="7107"/>
    <lineage>
        <taxon>Eukaryota</taxon>
        <taxon>Metazoa</taxon>
        <taxon>Ecdysozoa</taxon>
        <taxon>Arthropoda</taxon>
        <taxon>Hexapoda</taxon>
        <taxon>Insecta</taxon>
        <taxon>Pterygota</taxon>
        <taxon>Neoptera</taxon>
        <taxon>Endopterygota</taxon>
        <taxon>Lepidoptera</taxon>
        <taxon>Glossata</taxon>
        <taxon>Ditrysia</taxon>
        <taxon>Noctuoidea</taxon>
        <taxon>Noctuidae</taxon>
        <taxon>Amphipyrinae</taxon>
        <taxon>Spodoptera</taxon>
    </lineage>
</organism>
<dbReference type="SMART" id="SM00714">
    <property type="entry name" value="LITAF"/>
    <property type="match status" value="1"/>
</dbReference>
<sequence>MYPANPPPYPGQEPTPVQVNVIHVQPVAGHYVTASGDTVLIGQPVGTEPTLVVCQSCRHQIITTTEMRPTARTHLWAFCLFIIGCWPCMCIPYCTPSCMNIDHYCPNCRGYIGKYEF</sequence>
<dbReference type="Pfam" id="PF10601">
    <property type="entry name" value="zf-LITAF-like"/>
    <property type="match status" value="1"/>
</dbReference>
<reference evidence="10" key="1">
    <citation type="submission" date="2020-08" db="EMBL/GenBank/DDBJ databases">
        <title>Spodoptera exigua strain:BAW_Kor-Di-RS1 Genome sequencing and assembly.</title>
        <authorList>
            <person name="Kim J."/>
            <person name="Nam H.Y."/>
            <person name="Kwon M."/>
            <person name="Choi J.H."/>
            <person name="Cho S.R."/>
            <person name="Kim G.-H."/>
        </authorList>
    </citation>
    <scope>NUCLEOTIDE SEQUENCE</scope>
    <source>
        <strain evidence="10">BAW_Kor-Di-RS1</strain>
        <tissue evidence="10">Whole-body</tissue>
    </source>
</reference>
<gene>
    <name evidence="11" type="ORF">HF086_017107</name>
    <name evidence="10" type="ORF">HW555_012184</name>
</gene>
<evidence type="ECO:0000256" key="2">
    <source>
        <dbReference type="ARBA" id="ARBA00004481"/>
    </source>
</evidence>
<evidence type="ECO:0000313" key="12">
    <source>
        <dbReference type="Proteomes" id="UP000648187"/>
    </source>
</evidence>
<name>A0A835L3V2_SPOEX</name>
<protein>
    <recommendedName>
        <fullName evidence="9">LITAF domain-containing protein</fullName>
    </recommendedName>
</protein>
<comment type="caution">
    <text evidence="10">The sequence shown here is derived from an EMBL/GenBank/DDBJ whole genome shotgun (WGS) entry which is preliminary data.</text>
</comment>
<evidence type="ECO:0000256" key="8">
    <source>
        <dbReference type="SAM" id="Phobius"/>
    </source>
</evidence>
<keyword evidence="8" id="KW-1133">Transmembrane helix</keyword>
<dbReference type="PANTHER" id="PTHR23292:SF14">
    <property type="entry name" value="FI16615P1-RELATED"/>
    <property type="match status" value="1"/>
</dbReference>
<keyword evidence="7 8" id="KW-0472">Membrane</keyword>
<keyword evidence="8" id="KW-0812">Transmembrane</keyword>
<reference evidence="11" key="2">
    <citation type="journal article" date="2021" name="G3 (Bethesda)">
        <title>Genome and transcriptome analysis of the beet armyworm Spodoptera exigua reveals targets for pest control. .</title>
        <authorList>
            <person name="Simon S."/>
            <person name="Breeschoten T."/>
            <person name="Jansen H.J."/>
            <person name="Dirks R.P."/>
            <person name="Schranz M.E."/>
            <person name="Ros V.I.D."/>
        </authorList>
    </citation>
    <scope>NUCLEOTIDE SEQUENCE</scope>
    <source>
        <strain evidence="11">TB_SE_WUR_2020</strain>
    </source>
</reference>
<dbReference type="EMBL" id="JACKWZ010000418">
    <property type="protein sequence ID" value="KAF9407971.1"/>
    <property type="molecule type" value="Genomic_DNA"/>
</dbReference>
<dbReference type="PANTHER" id="PTHR23292">
    <property type="entry name" value="LIPOPOLYSACCHARIDE-INDUCED TUMOR NECROSIS FACTOR-ALPHA FACTOR"/>
    <property type="match status" value="1"/>
</dbReference>
<keyword evidence="6" id="KW-0862">Zinc</keyword>
<keyword evidence="12" id="KW-1185">Reference proteome</keyword>
<accession>A0A835L3V2</accession>
<comment type="subcellular location">
    <subcellularLocation>
        <location evidence="2">Endosome membrane</location>
        <topology evidence="2">Peripheral membrane protein</topology>
    </subcellularLocation>
    <subcellularLocation>
        <location evidence="1">Late endosome membrane</location>
    </subcellularLocation>
    <subcellularLocation>
        <location evidence="3">Lysosome membrane</location>
        <topology evidence="3">Peripheral membrane protein</topology>
        <orientation evidence="3">Cytoplasmic side</orientation>
    </subcellularLocation>
</comment>
<dbReference type="GO" id="GO:0008270">
    <property type="term" value="F:zinc ion binding"/>
    <property type="evidence" value="ECO:0007669"/>
    <property type="project" value="TreeGrafter"/>
</dbReference>